<protein>
    <submittedName>
        <fullName evidence="2">ASCH domain-containing protein</fullName>
    </submittedName>
</protein>
<dbReference type="CDD" id="cd06553">
    <property type="entry name" value="ASCH_Ef3133_like"/>
    <property type="match status" value="1"/>
</dbReference>
<dbReference type="PANTHER" id="PTHR39203:SF1">
    <property type="entry name" value="CYTOPLASMIC PROTEIN"/>
    <property type="match status" value="1"/>
</dbReference>
<dbReference type="EMBL" id="BAAAEJ010000003">
    <property type="protein sequence ID" value="GAA0385793.1"/>
    <property type="molecule type" value="Genomic_DNA"/>
</dbReference>
<evidence type="ECO:0000259" key="1">
    <source>
        <dbReference type="SMART" id="SM01022"/>
    </source>
</evidence>
<reference evidence="3" key="1">
    <citation type="journal article" date="2019" name="Int. J. Syst. Evol. Microbiol.">
        <title>The Global Catalogue of Microorganisms (GCM) 10K type strain sequencing project: providing services to taxonomists for standard genome sequencing and annotation.</title>
        <authorList>
            <consortium name="The Broad Institute Genomics Platform"/>
            <consortium name="The Broad Institute Genome Sequencing Center for Infectious Disease"/>
            <person name="Wu L."/>
            <person name="Ma J."/>
        </authorList>
    </citation>
    <scope>NUCLEOTIDE SEQUENCE [LARGE SCALE GENOMIC DNA]</scope>
    <source>
        <strain evidence="3">JCM 13476</strain>
    </source>
</reference>
<dbReference type="InterPro" id="IPR007374">
    <property type="entry name" value="ASCH_domain"/>
</dbReference>
<dbReference type="SUPFAM" id="SSF88697">
    <property type="entry name" value="PUA domain-like"/>
    <property type="match status" value="1"/>
</dbReference>
<evidence type="ECO:0000313" key="2">
    <source>
        <dbReference type="EMBL" id="GAA0385793.1"/>
    </source>
</evidence>
<comment type="caution">
    <text evidence="2">The sequence shown here is derived from an EMBL/GenBank/DDBJ whole genome shotgun (WGS) entry which is preliminary data.</text>
</comment>
<dbReference type="RefSeq" id="WP_167174088.1">
    <property type="nucleotide sequence ID" value="NZ_BAAAEJ010000003.1"/>
</dbReference>
<dbReference type="SMART" id="SM01022">
    <property type="entry name" value="ASCH"/>
    <property type="match status" value="1"/>
</dbReference>
<gene>
    <name evidence="2" type="ORF">GCM10009093_10870</name>
</gene>
<dbReference type="Proteomes" id="UP001500791">
    <property type="component" value="Unassembled WGS sequence"/>
</dbReference>
<dbReference type="PANTHER" id="PTHR39203">
    <property type="entry name" value="CYTOPLASMIC PROTEIN-RELATED"/>
    <property type="match status" value="1"/>
</dbReference>
<keyword evidence="3" id="KW-1185">Reference proteome</keyword>
<organism evidence="2 3">
    <name type="scientific">Brevundimonas terrae</name>
    <dbReference type="NCBI Taxonomy" id="363631"/>
    <lineage>
        <taxon>Bacteria</taxon>
        <taxon>Pseudomonadati</taxon>
        <taxon>Pseudomonadota</taxon>
        <taxon>Alphaproteobacteria</taxon>
        <taxon>Caulobacterales</taxon>
        <taxon>Caulobacteraceae</taxon>
        <taxon>Brevundimonas</taxon>
    </lineage>
</organism>
<dbReference type="Pfam" id="PF04266">
    <property type="entry name" value="ASCH"/>
    <property type="match status" value="1"/>
</dbReference>
<dbReference type="InterPro" id="IPR015947">
    <property type="entry name" value="PUA-like_sf"/>
</dbReference>
<accession>A0ABP3HZK7</accession>
<feature type="domain" description="ASCH" evidence="1">
    <location>
        <begin position="27"/>
        <end position="150"/>
    </location>
</feature>
<name>A0ABP3HZK7_9CAUL</name>
<proteinExistence type="predicted"/>
<sequence length="150" mass="17076">MTPSARALWDRYRALHPDAPEQPYESFHFCDNQQDADICADLVVRGIKRATAASVEELKLFDMRPARVGDVSVVTTWDGEAVAIIETTQIEVRRLGDVDEAFALREGEGDKTLAWWRAAHEAYYRRVLEGTGIRVDDDLLIVCEHFERVL</sequence>
<dbReference type="InterPro" id="IPR009326">
    <property type="entry name" value="DUF984"/>
</dbReference>
<dbReference type="Gene3D" id="3.10.400.10">
    <property type="entry name" value="Sulfate adenylyltransferase"/>
    <property type="match status" value="1"/>
</dbReference>
<dbReference type="PIRSF" id="PIRSF021320">
    <property type="entry name" value="DUF984"/>
    <property type="match status" value="1"/>
</dbReference>
<evidence type="ECO:0000313" key="3">
    <source>
        <dbReference type="Proteomes" id="UP001500791"/>
    </source>
</evidence>